<protein>
    <recommendedName>
        <fullName evidence="2">Reverse transcriptase</fullName>
    </recommendedName>
</protein>
<dbReference type="AlphaFoldDB" id="A0AAW2XAI9"/>
<name>A0AAW2XAI9_9LAMI</name>
<reference evidence="1" key="1">
    <citation type="submission" date="2020-06" db="EMBL/GenBank/DDBJ databases">
        <authorList>
            <person name="Li T."/>
            <person name="Hu X."/>
            <person name="Zhang T."/>
            <person name="Song X."/>
            <person name="Zhang H."/>
            <person name="Dai N."/>
            <person name="Sheng W."/>
            <person name="Hou X."/>
            <person name="Wei L."/>
        </authorList>
    </citation>
    <scope>NUCLEOTIDE SEQUENCE</scope>
    <source>
        <strain evidence="1">KEN1</strain>
        <tissue evidence="1">Leaf</tissue>
    </source>
</reference>
<accession>A0AAW2XAI9</accession>
<dbReference type="SUPFAM" id="SSF56219">
    <property type="entry name" value="DNase I-like"/>
    <property type="match status" value="1"/>
</dbReference>
<gene>
    <name evidence="1" type="ORF">Slati_1473900</name>
</gene>
<reference evidence="1" key="2">
    <citation type="journal article" date="2024" name="Plant">
        <title>Genomic evolution and insights into agronomic trait innovations of Sesamum species.</title>
        <authorList>
            <person name="Miao H."/>
            <person name="Wang L."/>
            <person name="Qu L."/>
            <person name="Liu H."/>
            <person name="Sun Y."/>
            <person name="Le M."/>
            <person name="Wang Q."/>
            <person name="Wei S."/>
            <person name="Zheng Y."/>
            <person name="Lin W."/>
            <person name="Duan Y."/>
            <person name="Cao H."/>
            <person name="Xiong S."/>
            <person name="Wang X."/>
            <person name="Wei L."/>
            <person name="Li C."/>
            <person name="Ma Q."/>
            <person name="Ju M."/>
            <person name="Zhao R."/>
            <person name="Li G."/>
            <person name="Mu C."/>
            <person name="Tian Q."/>
            <person name="Mei H."/>
            <person name="Zhang T."/>
            <person name="Gao T."/>
            <person name="Zhang H."/>
        </authorList>
    </citation>
    <scope>NUCLEOTIDE SEQUENCE</scope>
    <source>
        <strain evidence="1">KEN1</strain>
    </source>
</reference>
<dbReference type="PANTHER" id="PTHR33710:SF62">
    <property type="entry name" value="DUF4283 DOMAIN PROTEIN"/>
    <property type="match status" value="1"/>
</dbReference>
<organism evidence="1">
    <name type="scientific">Sesamum latifolium</name>
    <dbReference type="NCBI Taxonomy" id="2727402"/>
    <lineage>
        <taxon>Eukaryota</taxon>
        <taxon>Viridiplantae</taxon>
        <taxon>Streptophyta</taxon>
        <taxon>Embryophyta</taxon>
        <taxon>Tracheophyta</taxon>
        <taxon>Spermatophyta</taxon>
        <taxon>Magnoliopsida</taxon>
        <taxon>eudicotyledons</taxon>
        <taxon>Gunneridae</taxon>
        <taxon>Pentapetalae</taxon>
        <taxon>asterids</taxon>
        <taxon>lamiids</taxon>
        <taxon>Lamiales</taxon>
        <taxon>Pedaliaceae</taxon>
        <taxon>Sesamum</taxon>
    </lineage>
</organism>
<proteinExistence type="predicted"/>
<evidence type="ECO:0008006" key="2">
    <source>
        <dbReference type="Google" id="ProtNLM"/>
    </source>
</evidence>
<dbReference type="EMBL" id="JACGWN010000005">
    <property type="protein sequence ID" value="KAL0449175.1"/>
    <property type="molecule type" value="Genomic_DNA"/>
</dbReference>
<dbReference type="InterPro" id="IPR036691">
    <property type="entry name" value="Endo/exonu/phosph_ase_sf"/>
</dbReference>
<dbReference type="PANTHER" id="PTHR33710">
    <property type="entry name" value="BNAC02G09200D PROTEIN"/>
    <property type="match status" value="1"/>
</dbReference>
<sequence length="154" mass="17416">MANERLQGKSMRAQWQMNDFRDCLRECNLTDLGFEGETFTWSNHHEAPHTVRALLDRACSSLSWINLFPFTKVVHEAVACSDHAMLWISLSQESVSQPQRNRRRFRFEVAWISSLECADVIQQAWTSSSAATPHASVVGKILSHSPALTIVESA</sequence>
<comment type="caution">
    <text evidence="1">The sequence shown here is derived from an EMBL/GenBank/DDBJ whole genome shotgun (WGS) entry which is preliminary data.</text>
</comment>
<dbReference type="Gene3D" id="3.60.10.10">
    <property type="entry name" value="Endonuclease/exonuclease/phosphatase"/>
    <property type="match status" value="1"/>
</dbReference>
<evidence type="ECO:0000313" key="1">
    <source>
        <dbReference type="EMBL" id="KAL0449175.1"/>
    </source>
</evidence>